<protein>
    <submittedName>
        <fullName evidence="2">Uncharacterized protein</fullName>
    </submittedName>
</protein>
<dbReference type="KEGG" id="ovi:T265_06674"/>
<gene>
    <name evidence="2" type="ORF">T265_06674</name>
</gene>
<accession>A0A075ADC4</accession>
<reference evidence="2 3" key="1">
    <citation type="submission" date="2013-11" db="EMBL/GenBank/DDBJ databases">
        <title>Opisthorchis viverrini - life in the bile duct.</title>
        <authorList>
            <person name="Young N.D."/>
            <person name="Nagarajan N."/>
            <person name="Lin S.J."/>
            <person name="Korhonen P.K."/>
            <person name="Jex A.R."/>
            <person name="Hall R.S."/>
            <person name="Safavi-Hemami H."/>
            <person name="Kaewkong W."/>
            <person name="Bertrand D."/>
            <person name="Gao S."/>
            <person name="Seet Q."/>
            <person name="Wongkham S."/>
            <person name="Teh B.T."/>
            <person name="Wongkham C."/>
            <person name="Intapan P.M."/>
            <person name="Maleewong W."/>
            <person name="Yang X."/>
            <person name="Hu M."/>
            <person name="Wang Z."/>
            <person name="Hofmann A."/>
            <person name="Sternberg P.W."/>
            <person name="Tan P."/>
            <person name="Wang J."/>
            <person name="Gasser R.B."/>
        </authorList>
    </citation>
    <scope>NUCLEOTIDE SEQUENCE [LARGE SCALE GENOMIC DNA]</scope>
</reference>
<sequence length="106" mass="11187">MPEDVHGLAENGVPLWDSSRGSLSGDAGDSTNQEATDGIRNSCGTRFQNLEPLTILFQLNRSAVAPFRCPAAMPQEGSTRAGILPGCPSLDRGSRVAEVGFEPSDQ</sequence>
<dbReference type="OrthoDB" id="6241105at2759"/>
<dbReference type="Proteomes" id="UP000054324">
    <property type="component" value="Unassembled WGS sequence"/>
</dbReference>
<organism evidence="2 3">
    <name type="scientific">Opisthorchis viverrini</name>
    <name type="common">Southeast Asian liver fluke</name>
    <dbReference type="NCBI Taxonomy" id="6198"/>
    <lineage>
        <taxon>Eukaryota</taxon>
        <taxon>Metazoa</taxon>
        <taxon>Spiralia</taxon>
        <taxon>Lophotrochozoa</taxon>
        <taxon>Platyhelminthes</taxon>
        <taxon>Trematoda</taxon>
        <taxon>Digenea</taxon>
        <taxon>Opisthorchiida</taxon>
        <taxon>Opisthorchiata</taxon>
        <taxon>Opisthorchiidae</taxon>
        <taxon>Opisthorchis</taxon>
    </lineage>
</organism>
<dbReference type="AlphaFoldDB" id="A0A075ADC4"/>
<evidence type="ECO:0000313" key="2">
    <source>
        <dbReference type="EMBL" id="KER25979.1"/>
    </source>
</evidence>
<keyword evidence="3" id="KW-1185">Reference proteome</keyword>
<dbReference type="RefSeq" id="XP_009170263.1">
    <property type="nucleotide sequence ID" value="XM_009171999.1"/>
</dbReference>
<dbReference type="EMBL" id="KL596760">
    <property type="protein sequence ID" value="KER25979.1"/>
    <property type="molecule type" value="Genomic_DNA"/>
</dbReference>
<evidence type="ECO:0000256" key="1">
    <source>
        <dbReference type="SAM" id="MobiDB-lite"/>
    </source>
</evidence>
<feature type="region of interest" description="Disordered" evidence="1">
    <location>
        <begin position="1"/>
        <end position="40"/>
    </location>
</feature>
<name>A0A075ADC4_OPIVI</name>
<dbReference type="CTD" id="20320853"/>
<evidence type="ECO:0000313" key="3">
    <source>
        <dbReference type="Proteomes" id="UP000054324"/>
    </source>
</evidence>
<proteinExistence type="predicted"/>
<dbReference type="GeneID" id="20320853"/>
<feature type="region of interest" description="Disordered" evidence="1">
    <location>
        <begin position="74"/>
        <end position="106"/>
    </location>
</feature>